<dbReference type="SUPFAM" id="SSF50729">
    <property type="entry name" value="PH domain-like"/>
    <property type="match status" value="1"/>
</dbReference>
<evidence type="ECO:0000313" key="5">
    <source>
        <dbReference type="RefSeq" id="XP_013924310.1"/>
    </source>
</evidence>
<feature type="compositionally biased region" description="Polar residues" evidence="2">
    <location>
        <begin position="113"/>
        <end position="137"/>
    </location>
</feature>
<dbReference type="GO" id="GO:0005737">
    <property type="term" value="C:cytoplasm"/>
    <property type="evidence" value="ECO:0007669"/>
    <property type="project" value="TreeGrafter"/>
</dbReference>
<dbReference type="GO" id="GO:0001540">
    <property type="term" value="F:amyloid-beta binding"/>
    <property type="evidence" value="ECO:0007669"/>
    <property type="project" value="InterPro"/>
</dbReference>
<feature type="compositionally biased region" description="Acidic residues" evidence="2">
    <location>
        <begin position="55"/>
        <end position="78"/>
    </location>
</feature>
<dbReference type="Gene3D" id="2.20.70.10">
    <property type="match status" value="1"/>
</dbReference>
<dbReference type="GeneID" id="106550852"/>
<evidence type="ECO:0000256" key="1">
    <source>
        <dbReference type="ARBA" id="ARBA00022737"/>
    </source>
</evidence>
<name>A0A6I9YKN1_9SAUR</name>
<dbReference type="PROSITE" id="PS01159">
    <property type="entry name" value="WW_DOMAIN_1"/>
    <property type="match status" value="1"/>
</dbReference>
<reference evidence="5" key="1">
    <citation type="submission" date="2025-08" db="UniProtKB">
        <authorList>
            <consortium name="RefSeq"/>
        </authorList>
    </citation>
    <scope>IDENTIFICATION</scope>
    <source>
        <tissue evidence="5">Skeletal muscle</tissue>
    </source>
</reference>
<organism evidence="4 5">
    <name type="scientific">Thamnophis sirtalis</name>
    <dbReference type="NCBI Taxonomy" id="35019"/>
    <lineage>
        <taxon>Eukaryota</taxon>
        <taxon>Metazoa</taxon>
        <taxon>Chordata</taxon>
        <taxon>Craniata</taxon>
        <taxon>Vertebrata</taxon>
        <taxon>Euteleostomi</taxon>
        <taxon>Lepidosauria</taxon>
        <taxon>Squamata</taxon>
        <taxon>Bifurcata</taxon>
        <taxon>Unidentata</taxon>
        <taxon>Episquamata</taxon>
        <taxon>Toxicofera</taxon>
        <taxon>Serpentes</taxon>
        <taxon>Colubroidea</taxon>
        <taxon>Colubridae</taxon>
        <taxon>Natricinae</taxon>
        <taxon>Thamnophis</taxon>
    </lineage>
</organism>
<dbReference type="Pfam" id="PF00397">
    <property type="entry name" value="WW"/>
    <property type="match status" value="1"/>
</dbReference>
<dbReference type="InterPro" id="IPR006020">
    <property type="entry name" value="PTB/PI_dom"/>
</dbReference>
<keyword evidence="1" id="KW-0677">Repeat</keyword>
<proteinExistence type="predicted"/>
<dbReference type="PROSITE" id="PS50020">
    <property type="entry name" value="WW_DOMAIN_2"/>
    <property type="match status" value="1"/>
</dbReference>
<protein>
    <submittedName>
        <fullName evidence="5">Amyloid beta A4 precursor protein-binding family B member 1-like</fullName>
    </submittedName>
</protein>
<dbReference type="OrthoDB" id="5969782at2759"/>
<dbReference type="PANTHER" id="PTHR14058:SF5">
    <property type="entry name" value="AMYLOID BETA PRECURSOR PROTEIN BINDING FAMILY B MEMBER 1"/>
    <property type="match status" value="1"/>
</dbReference>
<feature type="region of interest" description="Disordered" evidence="2">
    <location>
        <begin position="208"/>
        <end position="244"/>
    </location>
</feature>
<evidence type="ECO:0000313" key="4">
    <source>
        <dbReference type="Proteomes" id="UP000504617"/>
    </source>
</evidence>
<dbReference type="PANTHER" id="PTHR14058">
    <property type="entry name" value="AMYLOID BETA A4 PRECURSOR PROTEIN-BINDING FAMILY B"/>
    <property type="match status" value="1"/>
</dbReference>
<dbReference type="KEGG" id="tsr:106550852"/>
<keyword evidence="4" id="KW-1185">Reference proteome</keyword>
<dbReference type="InterPro" id="IPR011993">
    <property type="entry name" value="PH-like_dom_sf"/>
</dbReference>
<evidence type="ECO:0000259" key="3">
    <source>
        <dbReference type="PROSITE" id="PS50020"/>
    </source>
</evidence>
<dbReference type="InterPro" id="IPR039576">
    <property type="entry name" value="APBB1/2/3"/>
</dbReference>
<dbReference type="Gene3D" id="2.30.29.30">
    <property type="entry name" value="Pleckstrin-homology domain (PH domain)/Phosphotyrosine-binding domain (PTB)"/>
    <property type="match status" value="1"/>
</dbReference>
<dbReference type="GO" id="GO:0005634">
    <property type="term" value="C:nucleus"/>
    <property type="evidence" value="ECO:0007669"/>
    <property type="project" value="TreeGrafter"/>
</dbReference>
<accession>A0A6I9YKN1</accession>
<feature type="region of interest" description="Disordered" evidence="2">
    <location>
        <begin position="1"/>
        <end position="139"/>
    </location>
</feature>
<dbReference type="CDD" id="cd00201">
    <property type="entry name" value="WW"/>
    <property type="match status" value="1"/>
</dbReference>
<dbReference type="InterPro" id="IPR036020">
    <property type="entry name" value="WW_dom_sf"/>
</dbReference>
<feature type="compositionally biased region" description="Low complexity" evidence="2">
    <location>
        <begin position="233"/>
        <end position="244"/>
    </location>
</feature>
<dbReference type="SUPFAM" id="SSF51045">
    <property type="entry name" value="WW domain"/>
    <property type="match status" value="1"/>
</dbReference>
<gene>
    <name evidence="5" type="primary">LOC106550852</name>
</gene>
<sequence>MKMSDAKWRKEGQNQLRQAEERGRDQNRNELSLPSKELSTLLVPLTGQEAKGPEAEEEEEEEEEEDEEEEEEEEEEEGSTPVRSEPVTESEQSSEWALPRGEQGRSASLLFATRNSTASDEDSSWATLSQGSPTGSSLDEAESFWLCNALETDSDLPAGWMRVQDTSGTYYWHIPTGTTQWEPPSAGNTPTRETQLTWMDFGQTEAAPDSDFWKEVPPEGATPDSPLDEGPPSSALASSGVRSSLEAGGEEAAGLLGLSPGSKCFSVHSLGWVEMAEEELAPGRSAMAVNNCIRQLAGRELALGGSWAEGKAMLLVLEEERLKLLEPQERRELHCLPISAIRVWGVGRDSGR</sequence>
<dbReference type="InterPro" id="IPR001202">
    <property type="entry name" value="WW_dom"/>
</dbReference>
<dbReference type="AlphaFoldDB" id="A0A6I9YKN1"/>
<dbReference type="FunFam" id="2.20.70.10:FF:000003">
    <property type="entry name" value="amyloid beta A4 precursor protein-binding family B member 2"/>
    <property type="match status" value="1"/>
</dbReference>
<feature type="domain" description="WW" evidence="3">
    <location>
        <begin position="154"/>
        <end position="186"/>
    </location>
</feature>
<dbReference type="Proteomes" id="UP000504617">
    <property type="component" value="Unplaced"/>
</dbReference>
<dbReference type="SMART" id="SM00456">
    <property type="entry name" value="WW"/>
    <property type="match status" value="1"/>
</dbReference>
<feature type="compositionally biased region" description="Basic and acidic residues" evidence="2">
    <location>
        <begin position="1"/>
        <end position="28"/>
    </location>
</feature>
<dbReference type="RefSeq" id="XP_013924310.1">
    <property type="nucleotide sequence ID" value="XM_014068835.1"/>
</dbReference>
<evidence type="ECO:0000256" key="2">
    <source>
        <dbReference type="SAM" id="MobiDB-lite"/>
    </source>
</evidence>
<dbReference type="GO" id="GO:0006355">
    <property type="term" value="P:regulation of DNA-templated transcription"/>
    <property type="evidence" value="ECO:0007669"/>
    <property type="project" value="TreeGrafter"/>
</dbReference>
<dbReference type="Pfam" id="PF00640">
    <property type="entry name" value="PID"/>
    <property type="match status" value="1"/>
</dbReference>